<keyword evidence="1" id="KW-0479">Metal-binding</keyword>
<reference evidence="4 5" key="1">
    <citation type="journal article" date="2021" name="Hortic Res">
        <title>Chromosome-scale assembly of the Dendrobium chrysotoxum genome enhances the understanding of orchid evolution.</title>
        <authorList>
            <person name="Zhang Y."/>
            <person name="Zhang G.Q."/>
            <person name="Zhang D."/>
            <person name="Liu X.D."/>
            <person name="Xu X.Y."/>
            <person name="Sun W.H."/>
            <person name="Yu X."/>
            <person name="Zhu X."/>
            <person name="Wang Z.W."/>
            <person name="Zhao X."/>
            <person name="Zhong W.Y."/>
            <person name="Chen H."/>
            <person name="Yin W.L."/>
            <person name="Huang T."/>
            <person name="Niu S.C."/>
            <person name="Liu Z.J."/>
        </authorList>
    </citation>
    <scope>NUCLEOTIDE SEQUENCE [LARGE SCALE GENOMIC DNA]</scope>
    <source>
        <strain evidence="4">Lindl</strain>
    </source>
</reference>
<dbReference type="PROSITE" id="PS50089">
    <property type="entry name" value="ZF_RING_2"/>
    <property type="match status" value="1"/>
</dbReference>
<evidence type="ECO:0000259" key="3">
    <source>
        <dbReference type="PROSITE" id="PS50089"/>
    </source>
</evidence>
<dbReference type="PANTHER" id="PTHR45676">
    <property type="entry name" value="RING-H2 FINGER PROTEIN ATL51-RELATED"/>
    <property type="match status" value="1"/>
</dbReference>
<organism evidence="4 5">
    <name type="scientific">Dendrobium chrysotoxum</name>
    <name type="common">Orchid</name>
    <dbReference type="NCBI Taxonomy" id="161865"/>
    <lineage>
        <taxon>Eukaryota</taxon>
        <taxon>Viridiplantae</taxon>
        <taxon>Streptophyta</taxon>
        <taxon>Embryophyta</taxon>
        <taxon>Tracheophyta</taxon>
        <taxon>Spermatophyta</taxon>
        <taxon>Magnoliopsida</taxon>
        <taxon>Liliopsida</taxon>
        <taxon>Asparagales</taxon>
        <taxon>Orchidaceae</taxon>
        <taxon>Epidendroideae</taxon>
        <taxon>Malaxideae</taxon>
        <taxon>Dendrobiinae</taxon>
        <taxon>Dendrobium</taxon>
    </lineage>
</organism>
<dbReference type="InterPro" id="IPR013083">
    <property type="entry name" value="Znf_RING/FYVE/PHD"/>
</dbReference>
<accession>A0AAV7H408</accession>
<evidence type="ECO:0000313" key="5">
    <source>
        <dbReference type="Proteomes" id="UP000775213"/>
    </source>
</evidence>
<feature type="transmembrane region" description="Helical" evidence="2">
    <location>
        <begin position="20"/>
        <end position="45"/>
    </location>
</feature>
<keyword evidence="1" id="KW-0863">Zinc-finger</keyword>
<dbReference type="AlphaFoldDB" id="A0AAV7H408"/>
<dbReference type="SMART" id="SM00184">
    <property type="entry name" value="RING"/>
    <property type="match status" value="1"/>
</dbReference>
<evidence type="ECO:0000256" key="1">
    <source>
        <dbReference type="PROSITE-ProRule" id="PRU00175"/>
    </source>
</evidence>
<protein>
    <recommendedName>
        <fullName evidence="3">RING-type domain-containing protein</fullName>
    </recommendedName>
</protein>
<keyword evidence="1" id="KW-0862">Zinc</keyword>
<dbReference type="InterPro" id="IPR001841">
    <property type="entry name" value="Znf_RING"/>
</dbReference>
<dbReference type="Pfam" id="PF13639">
    <property type="entry name" value="zf-RING_2"/>
    <property type="match status" value="1"/>
</dbReference>
<keyword evidence="2" id="KW-0812">Transmembrane</keyword>
<comment type="caution">
    <text evidence="4">The sequence shown here is derived from an EMBL/GenBank/DDBJ whole genome shotgun (WGS) entry which is preliminary data.</text>
</comment>
<name>A0AAV7H408_DENCH</name>
<evidence type="ECO:0000313" key="4">
    <source>
        <dbReference type="EMBL" id="KAH0463662.1"/>
    </source>
</evidence>
<dbReference type="Proteomes" id="UP000775213">
    <property type="component" value="Unassembled WGS sequence"/>
</dbReference>
<gene>
    <name evidence="4" type="ORF">IEQ34_008244</name>
</gene>
<dbReference type="GO" id="GO:0008270">
    <property type="term" value="F:zinc ion binding"/>
    <property type="evidence" value="ECO:0007669"/>
    <property type="project" value="UniProtKB-KW"/>
</dbReference>
<keyword evidence="2" id="KW-1133">Transmembrane helix</keyword>
<dbReference type="EMBL" id="JAGFBR010000008">
    <property type="protein sequence ID" value="KAH0463662.1"/>
    <property type="molecule type" value="Genomic_DNA"/>
</dbReference>
<dbReference type="PANTHER" id="PTHR45676:SF41">
    <property type="entry name" value="RING-H2 FINGER PROTEIN ATL66"/>
    <property type="match status" value="1"/>
</dbReference>
<proteinExistence type="predicted"/>
<feature type="domain" description="RING-type" evidence="3">
    <location>
        <begin position="92"/>
        <end position="134"/>
    </location>
</feature>
<dbReference type="SUPFAM" id="SSF57850">
    <property type="entry name" value="RING/U-box"/>
    <property type="match status" value="1"/>
</dbReference>
<evidence type="ECO:0000256" key="2">
    <source>
        <dbReference type="SAM" id="Phobius"/>
    </source>
</evidence>
<dbReference type="Gene3D" id="3.30.40.10">
    <property type="entry name" value="Zinc/RING finger domain, C3HC4 (zinc finger)"/>
    <property type="match status" value="1"/>
</dbReference>
<keyword evidence="2" id="KW-0472">Membrane</keyword>
<keyword evidence="5" id="KW-1185">Reference proteome</keyword>
<sequence length="141" mass="16329">MASSSSPPSTSKSKIDYYYMLFGFTFIFIVLFVISSIAMGCCTWFRRQFLSVRGLLSRERNDLEMQRWIPTLKYHKKEAGVGGEEEEMTLECVICLSPFDEGEEIMQLPLCRHLFHIACIDLWLNTHNNCPICRSIVLLHP</sequence>